<keyword evidence="2" id="KW-0067">ATP-binding</keyword>
<keyword evidence="1" id="KW-0547">Nucleotide-binding</keyword>
<dbReference type="AlphaFoldDB" id="A0A0P6XDQ5"/>
<proteinExistence type="inferred from homology"/>
<dbReference type="InterPro" id="IPR041628">
    <property type="entry name" value="ChlI/MoxR_AAA_lid"/>
</dbReference>
<dbReference type="GO" id="GO:0016887">
    <property type="term" value="F:ATP hydrolysis activity"/>
    <property type="evidence" value="ECO:0007669"/>
    <property type="project" value="InterPro"/>
</dbReference>
<evidence type="ECO:0000259" key="5">
    <source>
        <dbReference type="Pfam" id="PF17863"/>
    </source>
</evidence>
<dbReference type="InterPro" id="IPR011703">
    <property type="entry name" value="ATPase_AAA-3"/>
</dbReference>
<dbReference type="PIRSF" id="PIRSF002849">
    <property type="entry name" value="AAA_ATPase_chaperone_MoxR_prd"/>
    <property type="match status" value="1"/>
</dbReference>
<comment type="caution">
    <text evidence="6">The sequence shown here is derived from an EMBL/GenBank/DDBJ whole genome shotgun (WGS) entry which is preliminary data.</text>
</comment>
<dbReference type="Pfam" id="PF07726">
    <property type="entry name" value="AAA_3"/>
    <property type="match status" value="1"/>
</dbReference>
<dbReference type="SUPFAM" id="SSF52540">
    <property type="entry name" value="P-loop containing nucleoside triphosphate hydrolases"/>
    <property type="match status" value="1"/>
</dbReference>
<sequence>MSKVQEFSETLKTNLEKVIVGKSETLQLVVIGLLSQGHLLIEDVPGVGKTMLARSLAKSLGCSFRRIQFTPDMLPSDVTGVSIFNQVSRDFEFRPGPLMAQIVLADEINRATPKTQAALLEAMEERQITVDGTTYLLPEPFMVMATQNPIEYEGTFPLPEAQLDRFLMKVKLGYPGLMDEIRVLELQQLKHPIQSLEAMISIEEVLKMQQEIRKVYAAPGIKRYIVEVVRATRESADVYLGSSPRGSLYLFRSSQARAAILGRDFVLPDDVKALAEPVLGHRMVVDPSARLRDISASLIISEVLKSLPVPGGDFSKN</sequence>
<dbReference type="Gene3D" id="1.10.8.80">
    <property type="entry name" value="Magnesium chelatase subunit I, C-Terminal domain"/>
    <property type="match status" value="1"/>
</dbReference>
<dbReference type="PANTHER" id="PTHR42759:SF5">
    <property type="entry name" value="METHANOL DEHYDROGENASE REGULATOR"/>
    <property type="match status" value="1"/>
</dbReference>
<name>A0A0P6XDQ5_9CHLR</name>
<protein>
    <submittedName>
        <fullName evidence="6">ATPase AAA</fullName>
    </submittedName>
</protein>
<evidence type="ECO:0000259" key="4">
    <source>
        <dbReference type="Pfam" id="PF07726"/>
    </source>
</evidence>
<keyword evidence="7" id="KW-1185">Reference proteome</keyword>
<reference evidence="6 7" key="1">
    <citation type="submission" date="2015-07" db="EMBL/GenBank/DDBJ databases">
        <title>Genome sequence of Ornatilinea apprima DSM 23815.</title>
        <authorList>
            <person name="Hemp J."/>
            <person name="Ward L.M."/>
            <person name="Pace L.A."/>
            <person name="Fischer W.W."/>
        </authorList>
    </citation>
    <scope>NUCLEOTIDE SEQUENCE [LARGE SCALE GENOMIC DNA]</scope>
    <source>
        <strain evidence="6 7">P3M-1</strain>
    </source>
</reference>
<dbReference type="Proteomes" id="UP000050417">
    <property type="component" value="Unassembled WGS sequence"/>
</dbReference>
<accession>A0A0P6XDQ5</accession>
<evidence type="ECO:0000313" key="6">
    <source>
        <dbReference type="EMBL" id="KPL81133.1"/>
    </source>
</evidence>
<dbReference type="FunFam" id="3.40.50.300:FF:000640">
    <property type="entry name" value="MoxR family ATPase"/>
    <property type="match status" value="1"/>
</dbReference>
<evidence type="ECO:0000256" key="2">
    <source>
        <dbReference type="ARBA" id="ARBA00022840"/>
    </source>
</evidence>
<dbReference type="PATRIC" id="fig|1134406.4.peg.3420"/>
<comment type="similarity">
    <text evidence="3">Belongs to the MoxR family.</text>
</comment>
<gene>
    <name evidence="6" type="ORF">ADN00_00120</name>
</gene>
<dbReference type="EMBL" id="LGCL01000002">
    <property type="protein sequence ID" value="KPL81133.1"/>
    <property type="molecule type" value="Genomic_DNA"/>
</dbReference>
<dbReference type="STRING" id="1134406.ADN00_00120"/>
<evidence type="ECO:0000256" key="3">
    <source>
        <dbReference type="ARBA" id="ARBA00061607"/>
    </source>
</evidence>
<dbReference type="GO" id="GO:0005524">
    <property type="term" value="F:ATP binding"/>
    <property type="evidence" value="ECO:0007669"/>
    <property type="project" value="UniProtKB-KW"/>
</dbReference>
<feature type="domain" description="ChlI/MoxR AAA lid" evidence="5">
    <location>
        <begin position="230"/>
        <end position="297"/>
    </location>
</feature>
<dbReference type="Gene3D" id="3.40.50.300">
    <property type="entry name" value="P-loop containing nucleotide triphosphate hydrolases"/>
    <property type="match status" value="1"/>
</dbReference>
<dbReference type="InterPro" id="IPR050764">
    <property type="entry name" value="CbbQ/NirQ/NorQ/GpvN"/>
</dbReference>
<organism evidence="6 7">
    <name type="scientific">Ornatilinea apprima</name>
    <dbReference type="NCBI Taxonomy" id="1134406"/>
    <lineage>
        <taxon>Bacteria</taxon>
        <taxon>Bacillati</taxon>
        <taxon>Chloroflexota</taxon>
        <taxon>Anaerolineae</taxon>
        <taxon>Anaerolineales</taxon>
        <taxon>Anaerolineaceae</taxon>
        <taxon>Ornatilinea</taxon>
    </lineage>
</organism>
<evidence type="ECO:0000313" key="7">
    <source>
        <dbReference type="Proteomes" id="UP000050417"/>
    </source>
</evidence>
<evidence type="ECO:0000256" key="1">
    <source>
        <dbReference type="ARBA" id="ARBA00022741"/>
    </source>
</evidence>
<dbReference type="Pfam" id="PF17863">
    <property type="entry name" value="AAA_lid_2"/>
    <property type="match status" value="1"/>
</dbReference>
<dbReference type="CDD" id="cd00009">
    <property type="entry name" value="AAA"/>
    <property type="match status" value="1"/>
</dbReference>
<dbReference type="InterPro" id="IPR027417">
    <property type="entry name" value="P-loop_NTPase"/>
</dbReference>
<dbReference type="PANTHER" id="PTHR42759">
    <property type="entry name" value="MOXR FAMILY PROTEIN"/>
    <property type="match status" value="1"/>
</dbReference>
<feature type="domain" description="ATPase AAA-3" evidence="4">
    <location>
        <begin position="38"/>
        <end position="168"/>
    </location>
</feature>